<proteinExistence type="predicted"/>
<sequence length="47" mass="4904">MLPPDCSQPKTPTTVTLPGRSGSATDPRSPHSQMVPEATSLMLPTPS</sequence>
<dbReference type="EMBL" id="AP009493">
    <property type="protein sequence ID" value="BAG17004.1"/>
    <property type="molecule type" value="Genomic_DNA"/>
</dbReference>
<feature type="region of interest" description="Disordered" evidence="1">
    <location>
        <begin position="1"/>
        <end position="47"/>
    </location>
</feature>
<accession>B1VNI1</accession>
<dbReference type="KEGG" id="sgr:SGR_175"/>
<feature type="compositionally biased region" description="Polar residues" evidence="1">
    <location>
        <begin position="8"/>
        <end position="32"/>
    </location>
</feature>
<evidence type="ECO:0000313" key="2">
    <source>
        <dbReference type="EMBL" id="BAG17004.1"/>
    </source>
</evidence>
<protein>
    <submittedName>
        <fullName evidence="2">Uncharacterized protein</fullName>
    </submittedName>
</protein>
<dbReference type="AlphaFoldDB" id="B1VNI1"/>
<dbReference type="Proteomes" id="UP000001685">
    <property type="component" value="Chromosome"/>
</dbReference>
<reference evidence="3" key="1">
    <citation type="journal article" date="2008" name="J. Bacteriol.">
        <title>Genome sequence of the streptomycin-producing microorganism Streptomyces griseus IFO 13350.</title>
        <authorList>
            <person name="Ohnishi Y."/>
            <person name="Ishikawa J."/>
            <person name="Hara H."/>
            <person name="Suzuki H."/>
            <person name="Ikenoya M."/>
            <person name="Ikeda H."/>
            <person name="Yamashita A."/>
            <person name="Hattori M."/>
            <person name="Horinouchi S."/>
        </authorList>
    </citation>
    <scope>NUCLEOTIDE SEQUENCE [LARGE SCALE GENOMIC DNA]</scope>
    <source>
        <strain evidence="3">JCM 4626 / NBRC 13350</strain>
    </source>
</reference>
<evidence type="ECO:0000313" key="3">
    <source>
        <dbReference type="Proteomes" id="UP000001685"/>
    </source>
</evidence>
<dbReference type="HOGENOM" id="CLU_3173685_0_0_11"/>
<evidence type="ECO:0000256" key="1">
    <source>
        <dbReference type="SAM" id="MobiDB-lite"/>
    </source>
</evidence>
<organism evidence="2 3">
    <name type="scientific">Streptomyces griseus subsp. griseus (strain JCM 4626 / CBS 651.72 / NBRC 13350 / KCC S-0626 / ISP 5235)</name>
    <dbReference type="NCBI Taxonomy" id="455632"/>
    <lineage>
        <taxon>Bacteria</taxon>
        <taxon>Bacillati</taxon>
        <taxon>Actinomycetota</taxon>
        <taxon>Actinomycetes</taxon>
        <taxon>Kitasatosporales</taxon>
        <taxon>Streptomycetaceae</taxon>
        <taxon>Streptomyces</taxon>
    </lineage>
</organism>
<name>B1VNI1_STRGG</name>
<gene>
    <name evidence="2" type="ordered locus">SGR_175</name>
</gene>